<gene>
    <name evidence="1" type="primary">SET-1</name>
    <name evidence="1" type="ORF">GBF38_004803</name>
</gene>
<dbReference type="EMBL" id="CM024795">
    <property type="protein sequence ID" value="KAG8001019.1"/>
    <property type="molecule type" value="Genomic_DNA"/>
</dbReference>
<evidence type="ECO:0000313" key="1">
    <source>
        <dbReference type="EMBL" id="KAG8001019.1"/>
    </source>
</evidence>
<sequence length="377" mass="42701">MADVSKRKLRIKPHHDAEKHIRLKTDKAGLRSEFVNSYKGRGVFASAFRNGDFVLEHRGKLFPPDSPPVFETYTETEATYLFEFKWKGRSWCLDASLEDQSLGRLVNDEHRNPNCKMQVLQVDNMPHFCLFAVRDIVPGEEVTYSYGDSDWPWHKQRFNTLLIFSSAKLLELITAINMDPSAHSSVKVRCQLNGKQFVVSQGLTVCFLTDSMCRGISDHIQNVHASVHPGTFLSRSLAQHTYHFNSLTGEALVVTHIGTNDISRGLPADIFLEQMTALIQRLQRGDGNTYFAVCAILPRPVDDPDTKALVKQCNSSMEKAFVNMPNVTFLQTNKLFLSGGAVLTQLFGRDGLHLSAEGKDKLFSFFKKFLWHFCRHA</sequence>
<evidence type="ECO:0000313" key="2">
    <source>
        <dbReference type="Proteomes" id="UP000805704"/>
    </source>
</evidence>
<dbReference type="Proteomes" id="UP000805704">
    <property type="component" value="Chromosome 7"/>
</dbReference>
<comment type="caution">
    <text evidence="1">The sequence shown here is derived from an EMBL/GenBank/DDBJ whole genome shotgun (WGS) entry which is preliminary data.</text>
</comment>
<keyword evidence="2" id="KW-1185">Reference proteome</keyword>
<reference evidence="1" key="1">
    <citation type="submission" date="2020-04" db="EMBL/GenBank/DDBJ databases">
        <title>A chromosome-scale assembly and high-density genetic map of the yellow drum (Nibea albiflora) genome.</title>
        <authorList>
            <person name="Xu D."/>
            <person name="Zhang W."/>
            <person name="Chen R."/>
            <person name="Tan P."/>
            <person name="Wang L."/>
            <person name="Song H."/>
            <person name="Tian L."/>
            <person name="Zhu Q."/>
            <person name="Wang B."/>
        </authorList>
    </citation>
    <scope>NUCLEOTIDE SEQUENCE</scope>
    <source>
        <strain evidence="1">ZJHYS-2018</strain>
    </source>
</reference>
<organism evidence="1 2">
    <name type="scientific">Nibea albiflora</name>
    <name type="common">Yellow drum</name>
    <name type="synonym">Corvina albiflora</name>
    <dbReference type="NCBI Taxonomy" id="240163"/>
    <lineage>
        <taxon>Eukaryota</taxon>
        <taxon>Metazoa</taxon>
        <taxon>Chordata</taxon>
        <taxon>Craniata</taxon>
        <taxon>Vertebrata</taxon>
        <taxon>Euteleostomi</taxon>
        <taxon>Actinopterygii</taxon>
        <taxon>Neopterygii</taxon>
        <taxon>Teleostei</taxon>
        <taxon>Neoteleostei</taxon>
        <taxon>Acanthomorphata</taxon>
        <taxon>Eupercaria</taxon>
        <taxon>Sciaenidae</taxon>
        <taxon>Nibea</taxon>
    </lineage>
</organism>
<accession>A0ACB7EFM3</accession>
<name>A0ACB7EFM3_NIBAL</name>
<protein>
    <submittedName>
        <fullName evidence="1">Histone-lysine N-methyltransferase set-1</fullName>
    </submittedName>
</protein>
<proteinExistence type="predicted"/>